<evidence type="ECO:0008006" key="3">
    <source>
        <dbReference type="Google" id="ProtNLM"/>
    </source>
</evidence>
<dbReference type="AlphaFoldDB" id="A0AAV4PIL7"/>
<evidence type="ECO:0000313" key="1">
    <source>
        <dbReference type="EMBL" id="GIX96916.1"/>
    </source>
</evidence>
<keyword evidence="2" id="KW-1185">Reference proteome</keyword>
<name>A0AAV4PIL7_9ARAC</name>
<dbReference type="InterPro" id="IPR008042">
    <property type="entry name" value="Retrotrans_Pao"/>
</dbReference>
<evidence type="ECO:0000313" key="2">
    <source>
        <dbReference type="Proteomes" id="UP001054837"/>
    </source>
</evidence>
<dbReference type="Proteomes" id="UP001054837">
    <property type="component" value="Unassembled WGS sequence"/>
</dbReference>
<protein>
    <recommendedName>
        <fullName evidence="3">Reverse transcriptase/retrotransposon-derived protein RNase H-like domain-containing protein</fullName>
    </recommendedName>
</protein>
<proteinExistence type="predicted"/>
<accession>A0AAV4PIL7</accession>
<comment type="caution">
    <text evidence="1">The sequence shown here is derived from an EMBL/GenBank/DDBJ whole genome shotgun (WGS) entry which is preliminary data.</text>
</comment>
<organism evidence="1 2">
    <name type="scientific">Caerostris darwini</name>
    <dbReference type="NCBI Taxonomy" id="1538125"/>
    <lineage>
        <taxon>Eukaryota</taxon>
        <taxon>Metazoa</taxon>
        <taxon>Ecdysozoa</taxon>
        <taxon>Arthropoda</taxon>
        <taxon>Chelicerata</taxon>
        <taxon>Arachnida</taxon>
        <taxon>Araneae</taxon>
        <taxon>Araneomorphae</taxon>
        <taxon>Entelegynae</taxon>
        <taxon>Araneoidea</taxon>
        <taxon>Araneidae</taxon>
        <taxon>Caerostris</taxon>
    </lineage>
</organism>
<dbReference type="PANTHER" id="PTHR47331">
    <property type="entry name" value="PHD-TYPE DOMAIN-CONTAINING PROTEIN"/>
    <property type="match status" value="1"/>
</dbReference>
<sequence>MIKTIQIPRCVSETKANFSLQCFCDASEQAYAALIYCKQKSADGTSVNLLVSKTKVALIKQISIPRLELLGATLLVSLLQAVLTGLEMSIQDSEIHAWTDSKIVL</sequence>
<gene>
    <name evidence="1" type="ORF">CDAR_530511</name>
</gene>
<reference evidence="1 2" key="1">
    <citation type="submission" date="2021-06" db="EMBL/GenBank/DDBJ databases">
        <title>Caerostris darwini draft genome.</title>
        <authorList>
            <person name="Kono N."/>
            <person name="Arakawa K."/>
        </authorList>
    </citation>
    <scope>NUCLEOTIDE SEQUENCE [LARGE SCALE GENOMIC DNA]</scope>
</reference>
<dbReference type="PANTHER" id="PTHR47331:SF1">
    <property type="entry name" value="GAG-LIKE PROTEIN"/>
    <property type="match status" value="1"/>
</dbReference>
<dbReference type="Pfam" id="PF05380">
    <property type="entry name" value="Peptidase_A17"/>
    <property type="match status" value="1"/>
</dbReference>
<dbReference type="EMBL" id="BPLQ01002987">
    <property type="protein sequence ID" value="GIX96916.1"/>
    <property type="molecule type" value="Genomic_DNA"/>
</dbReference>